<name>A0A816GLE9_9BILA</name>
<dbReference type="AlphaFoldDB" id="A0A816GLE9"/>
<gene>
    <name evidence="2" type="ORF">BJG266_LOCUS48960</name>
    <name evidence="3" type="ORF">QVE165_LOCUS66038</name>
</gene>
<comment type="caution">
    <text evidence="3">The sequence shown here is derived from an EMBL/GenBank/DDBJ whole genome shotgun (WGS) entry which is preliminary data.</text>
</comment>
<feature type="non-terminal residue" evidence="3">
    <location>
        <position position="1"/>
    </location>
</feature>
<keyword evidence="4" id="KW-1185">Reference proteome</keyword>
<reference evidence="3" key="1">
    <citation type="submission" date="2021-02" db="EMBL/GenBank/DDBJ databases">
        <authorList>
            <person name="Nowell W R."/>
        </authorList>
    </citation>
    <scope>NUCLEOTIDE SEQUENCE</scope>
</reference>
<organism evidence="3 4">
    <name type="scientific">Adineta steineri</name>
    <dbReference type="NCBI Taxonomy" id="433720"/>
    <lineage>
        <taxon>Eukaryota</taxon>
        <taxon>Metazoa</taxon>
        <taxon>Spiralia</taxon>
        <taxon>Gnathifera</taxon>
        <taxon>Rotifera</taxon>
        <taxon>Eurotatoria</taxon>
        <taxon>Bdelloidea</taxon>
        <taxon>Adinetida</taxon>
        <taxon>Adinetidae</taxon>
        <taxon>Adineta</taxon>
    </lineage>
</organism>
<dbReference type="Proteomes" id="UP000663877">
    <property type="component" value="Unassembled WGS sequence"/>
</dbReference>
<dbReference type="OrthoDB" id="10257567at2759"/>
<proteinExistence type="predicted"/>
<dbReference type="Proteomes" id="UP000663832">
    <property type="component" value="Unassembled WGS sequence"/>
</dbReference>
<feature type="region of interest" description="Disordered" evidence="1">
    <location>
        <begin position="41"/>
        <end position="61"/>
    </location>
</feature>
<evidence type="ECO:0000256" key="1">
    <source>
        <dbReference type="SAM" id="MobiDB-lite"/>
    </source>
</evidence>
<sequence length="61" mass="6719">SPYKMVHVGSSVRDMSQVCFDKFREHMAGVHGEKNFHFEHGHAHAHAPPGVVPAAAPPPHR</sequence>
<dbReference type="EMBL" id="CAJNOI010006949">
    <property type="protein sequence ID" value="CAF1583702.1"/>
    <property type="molecule type" value="Genomic_DNA"/>
</dbReference>
<evidence type="ECO:0000313" key="3">
    <source>
        <dbReference type="EMBL" id="CAF1675177.1"/>
    </source>
</evidence>
<evidence type="ECO:0000313" key="4">
    <source>
        <dbReference type="Proteomes" id="UP000663832"/>
    </source>
</evidence>
<dbReference type="EMBL" id="CAJNOM010007377">
    <property type="protein sequence ID" value="CAF1675177.1"/>
    <property type="molecule type" value="Genomic_DNA"/>
</dbReference>
<protein>
    <submittedName>
        <fullName evidence="3">Uncharacterized protein</fullName>
    </submittedName>
</protein>
<evidence type="ECO:0000313" key="2">
    <source>
        <dbReference type="EMBL" id="CAF1583702.1"/>
    </source>
</evidence>
<accession>A0A816GLE9</accession>